<dbReference type="AlphaFoldDB" id="E1ST43"/>
<dbReference type="eggNOG" id="COG1566">
    <property type="taxonomic scope" value="Bacteria"/>
</dbReference>
<evidence type="ECO:0000256" key="6">
    <source>
        <dbReference type="SAM" id="Coils"/>
    </source>
</evidence>
<keyword evidence="3 8" id="KW-0812">Transmembrane</keyword>
<dbReference type="Gene3D" id="1.10.287.470">
    <property type="entry name" value="Helix hairpin bin"/>
    <property type="match status" value="1"/>
</dbReference>
<organism evidence="12 13">
    <name type="scientific">Ferrimonas balearica (strain DSM 9799 / CCM 4581 / KCTC 23876 / PAT)</name>
    <dbReference type="NCBI Taxonomy" id="550540"/>
    <lineage>
        <taxon>Bacteria</taxon>
        <taxon>Pseudomonadati</taxon>
        <taxon>Pseudomonadota</taxon>
        <taxon>Gammaproteobacteria</taxon>
        <taxon>Alteromonadales</taxon>
        <taxon>Ferrimonadaceae</taxon>
        <taxon>Ferrimonas</taxon>
    </lineage>
</organism>
<keyword evidence="4 8" id="KW-1133">Transmembrane helix</keyword>
<dbReference type="Pfam" id="PF25954">
    <property type="entry name" value="Beta-barrel_RND_2"/>
    <property type="match status" value="1"/>
</dbReference>
<evidence type="ECO:0000256" key="7">
    <source>
        <dbReference type="SAM" id="MobiDB-lite"/>
    </source>
</evidence>
<dbReference type="KEGG" id="fbl:Fbal_1887"/>
<dbReference type="InterPro" id="IPR058625">
    <property type="entry name" value="MdtA-like_BSH"/>
</dbReference>
<evidence type="ECO:0000259" key="10">
    <source>
        <dbReference type="Pfam" id="PF25917"/>
    </source>
</evidence>
<dbReference type="InterPro" id="IPR058624">
    <property type="entry name" value="MdtA-like_HH"/>
</dbReference>
<gene>
    <name evidence="12" type="ordered locus">Fbal_1887</name>
</gene>
<evidence type="ECO:0000313" key="13">
    <source>
        <dbReference type="Proteomes" id="UP000006683"/>
    </source>
</evidence>
<reference evidence="12 13" key="1">
    <citation type="journal article" date="2010" name="Stand. Genomic Sci.">
        <title>Complete genome sequence of Ferrimonas balearica type strain (PAT).</title>
        <authorList>
            <person name="Nolan M."/>
            <person name="Sikorski J."/>
            <person name="Davenport K."/>
            <person name="Lucas S."/>
            <person name="Glavina Del Rio T."/>
            <person name="Tice H."/>
            <person name="Cheng J."/>
            <person name="Goodwin L."/>
            <person name="Pitluck S."/>
            <person name="Liolios K."/>
            <person name="Ivanova N."/>
            <person name="Mavromatis K."/>
            <person name="Ovchinnikova G."/>
            <person name="Pati A."/>
            <person name="Chen A."/>
            <person name="Palaniappan K."/>
            <person name="Land M."/>
            <person name="Hauser L."/>
            <person name="Chang Y."/>
            <person name="Jeffries C."/>
            <person name="Tapia R."/>
            <person name="Brettin T."/>
            <person name="Detter J."/>
            <person name="Han C."/>
            <person name="Yasawong M."/>
            <person name="Rohde M."/>
            <person name="Tindall B."/>
            <person name="Goker M."/>
            <person name="Woyke T."/>
            <person name="Bristow J."/>
            <person name="Eisen J."/>
            <person name="Markowitz V."/>
            <person name="Hugenholtz P."/>
            <person name="Kyrpides N."/>
            <person name="Klenk H."/>
            <person name="Lapidus A."/>
        </authorList>
    </citation>
    <scope>NUCLEOTIDE SEQUENCE [LARGE SCALE GENOMIC DNA]</scope>
    <source>
        <strain evidence="13">DSM 9799 / CCM 4581 / KCTC 23876 / PAT</strain>
    </source>
</reference>
<comment type="subcellular location">
    <subcellularLocation>
        <location evidence="1">Membrane</location>
        <topology evidence="1">Single-pass membrane protein</topology>
    </subcellularLocation>
</comment>
<comment type="similarity">
    <text evidence="2">Belongs to the membrane fusion protein (MFP) (TC 8.A.1) family.</text>
</comment>
<keyword evidence="13" id="KW-1185">Reference proteome</keyword>
<feature type="domain" description="CusB-like beta-barrel" evidence="11">
    <location>
        <begin position="259"/>
        <end position="298"/>
    </location>
</feature>
<feature type="domain" description="Multidrug resistance protein MdtA-like alpha-helical hairpin" evidence="9">
    <location>
        <begin position="132"/>
        <end position="196"/>
    </location>
</feature>
<dbReference type="Gene3D" id="2.40.50.100">
    <property type="match status" value="1"/>
</dbReference>
<dbReference type="Gene3D" id="2.40.30.170">
    <property type="match status" value="1"/>
</dbReference>
<evidence type="ECO:0000256" key="1">
    <source>
        <dbReference type="ARBA" id="ARBA00004167"/>
    </source>
</evidence>
<dbReference type="EMBL" id="CP002209">
    <property type="protein sequence ID" value="ADN76090.1"/>
    <property type="molecule type" value="Genomic_DNA"/>
</dbReference>
<evidence type="ECO:0000259" key="11">
    <source>
        <dbReference type="Pfam" id="PF25954"/>
    </source>
</evidence>
<name>E1ST43_FERBD</name>
<proteinExistence type="inferred from homology"/>
<evidence type="ECO:0000259" key="9">
    <source>
        <dbReference type="Pfam" id="PF25876"/>
    </source>
</evidence>
<dbReference type="GO" id="GO:0016020">
    <property type="term" value="C:membrane"/>
    <property type="evidence" value="ECO:0007669"/>
    <property type="project" value="UniProtKB-SubCell"/>
</dbReference>
<keyword evidence="5 8" id="KW-0472">Membrane</keyword>
<evidence type="ECO:0000256" key="2">
    <source>
        <dbReference type="ARBA" id="ARBA00009477"/>
    </source>
</evidence>
<evidence type="ECO:0000256" key="5">
    <source>
        <dbReference type="ARBA" id="ARBA00023136"/>
    </source>
</evidence>
<evidence type="ECO:0000313" key="12">
    <source>
        <dbReference type="EMBL" id="ADN76090.1"/>
    </source>
</evidence>
<evidence type="ECO:0000256" key="4">
    <source>
        <dbReference type="ARBA" id="ARBA00022989"/>
    </source>
</evidence>
<dbReference type="Proteomes" id="UP000006683">
    <property type="component" value="Chromosome"/>
</dbReference>
<evidence type="ECO:0000256" key="3">
    <source>
        <dbReference type="ARBA" id="ARBA00022692"/>
    </source>
</evidence>
<keyword evidence="6" id="KW-0175">Coiled coil</keyword>
<sequence length="380" mass="41186">MNDSVSGPSTNATSNESAPSEPQDSGKTLNSARRFTFILLFAALTIWLYTLWVDRLTPMTDHVRVNGQLIRLSPQVSAQIEKVLVPDNARVSQGEPLIQLEKHQFQLKVDSAKAALQQTTQSVDADTAAVAVAKANQVAARVRLDNSRQHAERNVALAENGVISQSALDDSLADVQSAEAQLAQATANLEKAKQALGPIGENNPQLKSALNQLDQALLNLSYTTLYAPGDGVITNMELATGDYAAAGKPLLTYINNDSLWLTAMVREISLAYVKPGTPVKIILDSYPGRSFEGEVQSIGWGSAGNGSLEVDANSGLMTSPNGLQHAQRFPVNIRFLELPDDVQLRYGGRATVSFYPGQTETGEKLLDLWTWIWSYLSYVS</sequence>
<evidence type="ECO:0000256" key="8">
    <source>
        <dbReference type="SAM" id="Phobius"/>
    </source>
</evidence>
<dbReference type="Pfam" id="PF25917">
    <property type="entry name" value="BSH_RND"/>
    <property type="match status" value="1"/>
</dbReference>
<dbReference type="PANTHER" id="PTHR30386:SF26">
    <property type="entry name" value="TRANSPORT PROTEIN COMB"/>
    <property type="match status" value="1"/>
</dbReference>
<dbReference type="Pfam" id="PF25876">
    <property type="entry name" value="HH_MFP_RND"/>
    <property type="match status" value="1"/>
</dbReference>
<accession>E1ST43</accession>
<feature type="region of interest" description="Disordered" evidence="7">
    <location>
        <begin position="1"/>
        <end position="27"/>
    </location>
</feature>
<dbReference type="OrthoDB" id="8958519at2"/>
<dbReference type="PANTHER" id="PTHR30386">
    <property type="entry name" value="MEMBRANE FUSION SUBUNIT OF EMRAB-TOLC MULTIDRUG EFFLUX PUMP"/>
    <property type="match status" value="1"/>
</dbReference>
<feature type="coiled-coil region" evidence="6">
    <location>
        <begin position="168"/>
        <end position="195"/>
    </location>
</feature>
<protein>
    <submittedName>
        <fullName evidence="12">Secretion protein HlyD family protein</fullName>
    </submittedName>
</protein>
<dbReference type="InterPro" id="IPR050739">
    <property type="entry name" value="MFP"/>
</dbReference>
<feature type="domain" description="Multidrug resistance protein MdtA-like barrel-sandwich hybrid" evidence="10">
    <location>
        <begin position="71"/>
        <end position="249"/>
    </location>
</feature>
<dbReference type="SUPFAM" id="SSF111369">
    <property type="entry name" value="HlyD-like secretion proteins"/>
    <property type="match status" value="1"/>
</dbReference>
<dbReference type="InterPro" id="IPR058792">
    <property type="entry name" value="Beta-barrel_RND_2"/>
</dbReference>
<dbReference type="HOGENOM" id="CLU_018816_15_3_6"/>
<dbReference type="STRING" id="550540.Fbal_1887"/>
<feature type="transmembrane region" description="Helical" evidence="8">
    <location>
        <begin position="35"/>
        <end position="52"/>
    </location>
</feature>